<keyword evidence="3" id="KW-1185">Reference proteome</keyword>
<dbReference type="AlphaFoldDB" id="A0A9W6BCW3"/>
<gene>
    <name evidence="2" type="primary">PLEST006565</name>
    <name evidence="2" type="ORF">PLESTB_000220000</name>
</gene>
<dbReference type="InterPro" id="IPR052036">
    <property type="entry name" value="Hydrolase/PRTase-associated"/>
</dbReference>
<feature type="region of interest" description="Disordered" evidence="1">
    <location>
        <begin position="1"/>
        <end position="22"/>
    </location>
</feature>
<dbReference type="Pfam" id="PF05139">
    <property type="entry name" value="Erythro_esteras"/>
    <property type="match status" value="1"/>
</dbReference>
<dbReference type="EMBL" id="BRXU01000002">
    <property type="protein sequence ID" value="GLC49445.1"/>
    <property type="molecule type" value="Genomic_DNA"/>
</dbReference>
<organism evidence="2 3">
    <name type="scientific">Pleodorina starrii</name>
    <dbReference type="NCBI Taxonomy" id="330485"/>
    <lineage>
        <taxon>Eukaryota</taxon>
        <taxon>Viridiplantae</taxon>
        <taxon>Chlorophyta</taxon>
        <taxon>core chlorophytes</taxon>
        <taxon>Chlorophyceae</taxon>
        <taxon>CS clade</taxon>
        <taxon>Chlamydomonadales</taxon>
        <taxon>Volvocaceae</taxon>
        <taxon>Pleodorina</taxon>
    </lineage>
</organism>
<accession>A0A9W6BCW3</accession>
<evidence type="ECO:0000313" key="3">
    <source>
        <dbReference type="Proteomes" id="UP001165080"/>
    </source>
</evidence>
<dbReference type="Proteomes" id="UP001165080">
    <property type="component" value="Unassembled WGS sequence"/>
</dbReference>
<evidence type="ECO:0000313" key="2">
    <source>
        <dbReference type="EMBL" id="GLC49445.1"/>
    </source>
</evidence>
<dbReference type="CDD" id="cd14728">
    <property type="entry name" value="Ere-like"/>
    <property type="match status" value="1"/>
</dbReference>
<dbReference type="Gene3D" id="3.30.1870.10">
    <property type="entry name" value="EreA-like, domain 2"/>
    <property type="match status" value="1"/>
</dbReference>
<evidence type="ECO:0000256" key="1">
    <source>
        <dbReference type="SAM" id="MobiDB-lite"/>
    </source>
</evidence>
<dbReference type="GO" id="GO:0046677">
    <property type="term" value="P:response to antibiotic"/>
    <property type="evidence" value="ECO:0007669"/>
    <property type="project" value="InterPro"/>
</dbReference>
<protein>
    <recommendedName>
        <fullName evidence="4">Erythromycin esterase</fullName>
    </recommendedName>
</protein>
<comment type="caution">
    <text evidence="2">The sequence shown here is derived from an EMBL/GenBank/DDBJ whole genome shotgun (WGS) entry which is preliminary data.</text>
</comment>
<name>A0A9W6BCW3_9CHLO</name>
<dbReference type="PANTHER" id="PTHR31299">
    <property type="entry name" value="ESTERASE, PUTATIVE (AFU_ORTHOLOGUE AFUA_1G05850)-RELATED"/>
    <property type="match status" value="1"/>
</dbReference>
<reference evidence="2 3" key="1">
    <citation type="journal article" date="2023" name="Commun. Biol.">
        <title>Reorganization of the ancestral sex-determining regions during the evolution of trioecy in Pleodorina starrii.</title>
        <authorList>
            <person name="Takahashi K."/>
            <person name="Suzuki S."/>
            <person name="Kawai-Toyooka H."/>
            <person name="Yamamoto K."/>
            <person name="Hamaji T."/>
            <person name="Ootsuki R."/>
            <person name="Yamaguchi H."/>
            <person name="Kawachi M."/>
            <person name="Higashiyama T."/>
            <person name="Nozaki H."/>
        </authorList>
    </citation>
    <scope>NUCLEOTIDE SEQUENCE [LARGE SCALE GENOMIC DNA]</scope>
    <source>
        <strain evidence="2 3">NIES-4479</strain>
    </source>
</reference>
<dbReference type="PANTHER" id="PTHR31299:SF0">
    <property type="entry name" value="ESTERASE, PUTATIVE (AFU_ORTHOLOGUE AFUA_1G05850)-RELATED"/>
    <property type="match status" value="1"/>
</dbReference>
<evidence type="ECO:0008006" key="4">
    <source>
        <dbReference type="Google" id="ProtNLM"/>
    </source>
</evidence>
<dbReference type="SUPFAM" id="SSF159501">
    <property type="entry name" value="EreA/ChaN-like"/>
    <property type="match status" value="1"/>
</dbReference>
<proteinExistence type="predicted"/>
<feature type="compositionally biased region" description="Basic residues" evidence="1">
    <location>
        <begin position="1"/>
        <end position="11"/>
    </location>
</feature>
<dbReference type="InterPro" id="IPR007815">
    <property type="entry name" value="Emycin_Estase"/>
</dbReference>
<sequence length="225" mass="25270">MQRSTLRRNRRGGTAPPAGPPLDEAAAVESIRRLAMVGHGHVPQSRHQLNRALLAAIPTSTRFVLIGEASHGTQEFYEQRAELTQLLVSERGFTGVLVESDWPDAFRVNRYVRGLATRDGDGRQAGRSDDSALEALSDYKRFPRWMWHNRSVESFVEWLRNHNLKHVRPGADSATDPVAAARRCGFYGMDVYSLHGSAEAVLGYLRRADPQAAQVVEARYRCFDR</sequence>